<evidence type="ECO:0000256" key="2">
    <source>
        <dbReference type="ARBA" id="ARBA00022448"/>
    </source>
</evidence>
<dbReference type="PROSITE" id="PS50850">
    <property type="entry name" value="MFS"/>
    <property type="match status" value="1"/>
</dbReference>
<sequence length="498" mass="55720">MADNSFFKLVKTFKGNFWIASIMELFERWAWYGMFAVLALYLTGSIDTGGLGFSQVQKGQIMGIVTGILYFMPLVLGVVADKIGFKISLIISFIILAIGYYLMGTVTSYAGFFAVFLFVAFGAAFFKPVASGTVTKSTDDRNSKLGFGLFYMMVNVGGFIGPAMSSYLRTTYGWKLIFIQASVVIFINLLLVIFFFKEPKIERSKEPVGQAIRSAFINVWEAVKDVKLTILLIIMIGFWTMFNQLFYTLPTFIEDWVDTVKLHDQIASFAPWLADFMSGGSNSVKPEMLINIDAGAIVVFQIMISLLVTNMRHVTAMIRGFIIAIIGIGLTFYFQNGLYTIVGIVIFAIGEMTTNPTFSSFIASISPKGKEALYQGTYFLPVAAGNFLTTFISGNLYQSWSDRLTLLQTEMINRNIAMPEVNAQFSKNDYYNMAAEKLGMTQPQITDMLWNNYHPHKIAYIIVAIGIVTVLALFIYDKTVIKPKETLAMQDISTDKEI</sequence>
<dbReference type="InterPro" id="IPR011701">
    <property type="entry name" value="MFS"/>
</dbReference>
<feature type="transmembrane region" description="Helical" evidence="7">
    <location>
        <begin position="288"/>
        <end position="309"/>
    </location>
</feature>
<feature type="transmembrane region" description="Helical" evidence="7">
    <location>
        <begin position="228"/>
        <end position="247"/>
    </location>
</feature>
<feature type="transmembrane region" description="Helical" evidence="7">
    <location>
        <begin position="316"/>
        <end position="335"/>
    </location>
</feature>
<dbReference type="InterPro" id="IPR020846">
    <property type="entry name" value="MFS_dom"/>
</dbReference>
<dbReference type="InterPro" id="IPR018456">
    <property type="entry name" value="PTR2_symporter_CS"/>
</dbReference>
<evidence type="ECO:0000256" key="3">
    <source>
        <dbReference type="ARBA" id="ARBA00022475"/>
    </source>
</evidence>
<keyword evidence="6 7" id="KW-0472">Membrane</keyword>
<feature type="transmembrane region" description="Helical" evidence="7">
    <location>
        <begin position="458"/>
        <end position="476"/>
    </location>
</feature>
<accession>A0AAE3IL16</accession>
<dbReference type="Proteomes" id="UP001209317">
    <property type="component" value="Unassembled WGS sequence"/>
</dbReference>
<evidence type="ECO:0000256" key="7">
    <source>
        <dbReference type="SAM" id="Phobius"/>
    </source>
</evidence>
<proteinExistence type="predicted"/>
<organism evidence="9 10">
    <name type="scientific">Haoranjiania flava</name>
    <dbReference type="NCBI Taxonomy" id="1856322"/>
    <lineage>
        <taxon>Bacteria</taxon>
        <taxon>Pseudomonadati</taxon>
        <taxon>Bacteroidota</taxon>
        <taxon>Chitinophagia</taxon>
        <taxon>Chitinophagales</taxon>
        <taxon>Chitinophagaceae</taxon>
        <taxon>Haoranjiania</taxon>
    </lineage>
</organism>
<dbReference type="GO" id="GO:0006857">
    <property type="term" value="P:oligopeptide transport"/>
    <property type="evidence" value="ECO:0007669"/>
    <property type="project" value="InterPro"/>
</dbReference>
<reference evidence="9" key="1">
    <citation type="submission" date="2022-10" db="EMBL/GenBank/DDBJ databases">
        <authorList>
            <person name="Kim H.S."/>
            <person name="Kim J.-S."/>
            <person name="Suh M.K."/>
            <person name="Eom M.K."/>
            <person name="Lee J.-S."/>
        </authorList>
    </citation>
    <scope>NUCLEOTIDE SEQUENCE</scope>
    <source>
        <strain evidence="9">LIP-5</strain>
    </source>
</reference>
<dbReference type="GO" id="GO:0022857">
    <property type="term" value="F:transmembrane transporter activity"/>
    <property type="evidence" value="ECO:0007669"/>
    <property type="project" value="InterPro"/>
</dbReference>
<evidence type="ECO:0000256" key="5">
    <source>
        <dbReference type="ARBA" id="ARBA00022989"/>
    </source>
</evidence>
<evidence type="ECO:0000313" key="10">
    <source>
        <dbReference type="Proteomes" id="UP001209317"/>
    </source>
</evidence>
<feature type="transmembrane region" description="Helical" evidence="7">
    <location>
        <begin position="61"/>
        <end position="80"/>
    </location>
</feature>
<feature type="transmembrane region" description="Helical" evidence="7">
    <location>
        <begin position="377"/>
        <end position="397"/>
    </location>
</feature>
<dbReference type="PANTHER" id="PTHR23517:SF2">
    <property type="entry name" value="MULTIDRUG RESISTANCE PROTEIN MDTH"/>
    <property type="match status" value="1"/>
</dbReference>
<dbReference type="InterPro" id="IPR036259">
    <property type="entry name" value="MFS_trans_sf"/>
</dbReference>
<dbReference type="PANTHER" id="PTHR23517">
    <property type="entry name" value="RESISTANCE PROTEIN MDTM, PUTATIVE-RELATED-RELATED"/>
    <property type="match status" value="1"/>
</dbReference>
<keyword evidence="2" id="KW-0813">Transport</keyword>
<dbReference type="PROSITE" id="PS01023">
    <property type="entry name" value="PTR2_2"/>
    <property type="match status" value="1"/>
</dbReference>
<dbReference type="RefSeq" id="WP_263037106.1">
    <property type="nucleotide sequence ID" value="NZ_JAOTPL010000003.1"/>
</dbReference>
<feature type="transmembrane region" description="Helical" evidence="7">
    <location>
        <begin position="174"/>
        <end position="196"/>
    </location>
</feature>
<feature type="transmembrane region" description="Helical" evidence="7">
    <location>
        <begin position="147"/>
        <end position="168"/>
    </location>
</feature>
<feature type="transmembrane region" description="Helical" evidence="7">
    <location>
        <begin position="29"/>
        <end position="46"/>
    </location>
</feature>
<evidence type="ECO:0000256" key="4">
    <source>
        <dbReference type="ARBA" id="ARBA00022692"/>
    </source>
</evidence>
<keyword evidence="10" id="KW-1185">Reference proteome</keyword>
<dbReference type="SUPFAM" id="SSF103473">
    <property type="entry name" value="MFS general substrate transporter"/>
    <property type="match status" value="1"/>
</dbReference>
<protein>
    <submittedName>
        <fullName evidence="9">MFS transporter</fullName>
    </submittedName>
</protein>
<feature type="transmembrane region" description="Helical" evidence="7">
    <location>
        <begin position="87"/>
        <end position="103"/>
    </location>
</feature>
<dbReference type="Gene3D" id="1.20.1250.20">
    <property type="entry name" value="MFS general substrate transporter like domains"/>
    <property type="match status" value="2"/>
</dbReference>
<evidence type="ECO:0000259" key="8">
    <source>
        <dbReference type="PROSITE" id="PS50850"/>
    </source>
</evidence>
<keyword evidence="3" id="KW-1003">Cell membrane</keyword>
<feature type="domain" description="Major facilitator superfamily (MFS) profile" evidence="8">
    <location>
        <begin position="1"/>
        <end position="481"/>
    </location>
</feature>
<evidence type="ECO:0000256" key="6">
    <source>
        <dbReference type="ARBA" id="ARBA00023136"/>
    </source>
</evidence>
<comment type="caution">
    <text evidence="9">The sequence shown here is derived from an EMBL/GenBank/DDBJ whole genome shotgun (WGS) entry which is preliminary data.</text>
</comment>
<dbReference type="GO" id="GO:0005886">
    <property type="term" value="C:plasma membrane"/>
    <property type="evidence" value="ECO:0007669"/>
    <property type="project" value="UniProtKB-SubCell"/>
</dbReference>
<dbReference type="InterPro" id="IPR050171">
    <property type="entry name" value="MFS_Transporters"/>
</dbReference>
<feature type="transmembrane region" description="Helical" evidence="7">
    <location>
        <begin position="109"/>
        <end position="126"/>
    </location>
</feature>
<evidence type="ECO:0000313" key="9">
    <source>
        <dbReference type="EMBL" id="MCU7693619.1"/>
    </source>
</evidence>
<feature type="transmembrane region" description="Helical" evidence="7">
    <location>
        <begin position="341"/>
        <end position="365"/>
    </location>
</feature>
<dbReference type="Pfam" id="PF07690">
    <property type="entry name" value="MFS_1"/>
    <property type="match status" value="1"/>
</dbReference>
<dbReference type="AlphaFoldDB" id="A0AAE3IL16"/>
<keyword evidence="5 7" id="KW-1133">Transmembrane helix</keyword>
<dbReference type="EMBL" id="JAOTPL010000003">
    <property type="protein sequence ID" value="MCU7693619.1"/>
    <property type="molecule type" value="Genomic_DNA"/>
</dbReference>
<evidence type="ECO:0000256" key="1">
    <source>
        <dbReference type="ARBA" id="ARBA00004651"/>
    </source>
</evidence>
<comment type="subcellular location">
    <subcellularLocation>
        <location evidence="1">Cell membrane</location>
        <topology evidence="1">Multi-pass membrane protein</topology>
    </subcellularLocation>
</comment>
<name>A0AAE3IL16_9BACT</name>
<gene>
    <name evidence="9" type="ORF">OD355_03710</name>
</gene>
<keyword evidence="4 7" id="KW-0812">Transmembrane</keyword>